<dbReference type="PROSITE" id="PS00012">
    <property type="entry name" value="PHOSPHOPANTETHEINE"/>
    <property type="match status" value="1"/>
</dbReference>
<dbReference type="InterPro" id="IPR049551">
    <property type="entry name" value="PKS_DH_C"/>
</dbReference>
<sequence>MPENRESIAVIGMGCRFAGGVNSTESFWELLIEGRDGVTRIPENRWERYLEADPQNAAALRETTRMGAFVDGIAEFDAGFFGILPREAEQMDPQHRMMLEVTWEALEHAGIPPHRLAGGDTAVYVGIGTEDYGRRLMEDIPRVEAWTGIGSVHCGAANRISYHLDLRGPSMAVDTACSASLTALHLGCRALESGETSLAITGGVNAMLHPAVTKIMDDAGACSPDGRSKSFDASADGYGRGEGAGVLILKRLSDAERDGDRVLAVVRGTGIMQDGRTNGIMQPSARAQADLLRRTYREAGIDPASVDYVEAHGTGTSVGDPIEASALSEVFGADRPADRPLLIGSVKTNIGHLEAGAGAAGLIKAVLTLRHGAIPPSLNCTVPNPAILWGANGLEVVTEPTPWKSGTDGPRRAGVSGYGFGGTIGHVILEAPGTERRSEAPARAATSDGGPAAASDGPWLFPVSAAGQEGLRANATRLADWLEGPGSRVSLQSVGHTLAERRSPLPHRAAVIAADRAGLVAALRGLAAGEERADVITGVADAEPAKAVWVFAGQGAQWTGMGRELLTTEPVFAQVIDELGPVYQDELGVTARSLLEGGALEGPEALQPATYAVQIALAAVWRSHGVEPAAVIGHSIGELAAAVTVGGMSLLDAARLACRRALLLRPAAGAGAMALVGLPFRDADERLAGEERVFAAIESSPVSTVIAGETAAVARICATWEAEGLVVRKVQADIAFHTAEMDPYAAELPEVLAGLRGGRPEIGFYSTSLEDPRGDADLGVDYWTGNLRNPVRFAQAVTAAVEDGHRHFLEISSHPIVSHSIAETLGALGTDEPRVTGTLRRDTPEQRTVLGNLAALHCAGVPADLGARFADGADLADLPVMAWQHQTYWKDSRPGGRPGVRRHDPDTHTLLGGATRVAGSTPLWLWQTYLDMAGRPYPGNHPVHDVEIIPAAVLMNTFLQALAHAGVEGPGRTRPALVDVALRVPVSVTVPRDVQISYQDSTLRLASRISDESTPEGEDSWLTHTTASIDPLGGVPKTRFDADTVRARCAEVVSPHYLHERVRQIGVAGMGFPWEIQELRRGGPNELFAVIDTGEAGTGTWASLLDGAMTVTSVLFLGEPVVRMPSNIARLALLGDPPQRAQVHVRAAERAHGADTLDVVVADLEGHVVASVSGIRLTVLTGDPSAAATPRELVHEVVWRPLELPAARPLRTVVAVGAEPRGLAASCAAADLDFLAVDSPEELAALGARLTDTTAVLAFGPPRQGQDVERAAHTAVWTVGRTVQQVLAHAAGRPRVWGVTTGVRESADHGALAQSPVWGLGRIAAAEHPDLWGGIIDLDPADPDEHASLLQVVRARPEADVISARSGVHEETRLVPVAGAPRQGSVECRPEGTYLITGGLGALGLETARWLAGRGARRLVLASRRPFPPRSEWGRRHDPVTRGQIEALRALEGLGVTVAVVSLDITDAEQARKILSSAELGLPPIRGVVHAAGVVDARMVADMDAESLSAVLRPKVAGSMVLDELFPAGSVDFMVLFSSCGHLFRFPGQGAYGAANAFLDALARHRNATAHDHTISFGWSSWRGLGMSASSEFIAAELAAFGHAEISATEALRSWEHAERFGGAHYAVFRLVSTDGGPRHIPLTAELEVAAGGPEDEEARTPDWARLSSGELIGRLVEEVRGEVAREIKLAPEEIGLQRPLLEMGMDSVMTVTVRRRLERLFHLTLPATLLWNRPTVLAIAEYLAECLAPAGSGEA</sequence>
<feature type="domain" description="Carrier" evidence="9">
    <location>
        <begin position="1671"/>
        <end position="1748"/>
    </location>
</feature>
<dbReference type="GO" id="GO:0033068">
    <property type="term" value="P:macrolide biosynthetic process"/>
    <property type="evidence" value="ECO:0007669"/>
    <property type="project" value="UniProtKB-ARBA"/>
</dbReference>
<dbReference type="InterPro" id="IPR009081">
    <property type="entry name" value="PP-bd_ACP"/>
</dbReference>
<feature type="domain" description="PKS/mFAS DH" evidence="11">
    <location>
        <begin position="908"/>
        <end position="1186"/>
    </location>
</feature>
<feature type="active site" description="Proton donor; for dehydratase activity" evidence="7">
    <location>
        <position position="1106"/>
    </location>
</feature>
<dbReference type="PROSITE" id="PS52004">
    <property type="entry name" value="KS3_2"/>
    <property type="match status" value="1"/>
</dbReference>
<dbReference type="Pfam" id="PF00109">
    <property type="entry name" value="ketoacyl-synt"/>
    <property type="match status" value="1"/>
</dbReference>
<dbReference type="SMART" id="SM00823">
    <property type="entry name" value="PKS_PP"/>
    <property type="match status" value="1"/>
</dbReference>
<evidence type="ECO:0000256" key="3">
    <source>
        <dbReference type="ARBA" id="ARBA00022553"/>
    </source>
</evidence>
<dbReference type="InterPro" id="IPR049552">
    <property type="entry name" value="PKS_DH_N"/>
</dbReference>
<evidence type="ECO:0000259" key="10">
    <source>
        <dbReference type="PROSITE" id="PS52004"/>
    </source>
</evidence>
<dbReference type="FunFam" id="3.40.47.10:FF:000019">
    <property type="entry name" value="Polyketide synthase type I"/>
    <property type="match status" value="1"/>
</dbReference>
<dbReference type="PANTHER" id="PTHR43775">
    <property type="entry name" value="FATTY ACID SYNTHASE"/>
    <property type="match status" value="1"/>
</dbReference>
<dbReference type="InterPro" id="IPR013968">
    <property type="entry name" value="PKS_KR"/>
</dbReference>
<dbReference type="PROSITE" id="PS52019">
    <property type="entry name" value="PKS_MFAS_DH"/>
    <property type="match status" value="1"/>
</dbReference>
<evidence type="ECO:0000256" key="5">
    <source>
        <dbReference type="ARBA" id="ARBA00023194"/>
    </source>
</evidence>
<protein>
    <submittedName>
        <fullName evidence="12">SDR family NAD(P)-dependent oxidoreductase</fullName>
    </submittedName>
</protein>
<dbReference type="GO" id="GO:0071770">
    <property type="term" value="P:DIM/DIP cell wall layer assembly"/>
    <property type="evidence" value="ECO:0007669"/>
    <property type="project" value="TreeGrafter"/>
</dbReference>
<dbReference type="Pfam" id="PF08659">
    <property type="entry name" value="KR"/>
    <property type="match status" value="1"/>
</dbReference>
<name>A0A7T4U0F3_9ACTN</name>
<feature type="domain" description="Ketosynthase family 3 (KS3)" evidence="10">
    <location>
        <begin position="5"/>
        <end position="431"/>
    </location>
</feature>
<dbReference type="Pfam" id="PF21089">
    <property type="entry name" value="PKS_DH_N"/>
    <property type="match status" value="1"/>
</dbReference>
<dbReference type="InterPro" id="IPR032821">
    <property type="entry name" value="PKS_assoc"/>
</dbReference>
<dbReference type="EMBL" id="CP065959">
    <property type="protein sequence ID" value="QQC92105.1"/>
    <property type="molecule type" value="Genomic_DNA"/>
</dbReference>
<keyword evidence="3" id="KW-0597">Phosphoprotein</keyword>
<feature type="region of interest" description="N-terminal hotdog fold" evidence="7">
    <location>
        <begin position="908"/>
        <end position="1036"/>
    </location>
</feature>
<keyword evidence="2" id="KW-0596">Phosphopantetheine</keyword>
<evidence type="ECO:0000256" key="7">
    <source>
        <dbReference type="PROSITE-ProRule" id="PRU01363"/>
    </source>
</evidence>
<dbReference type="InterPro" id="IPR016039">
    <property type="entry name" value="Thiolase-like"/>
</dbReference>
<gene>
    <name evidence="12" type="ORF">I8755_29675</name>
</gene>
<dbReference type="Gene3D" id="3.30.70.3290">
    <property type="match status" value="1"/>
</dbReference>
<dbReference type="InterPro" id="IPR006162">
    <property type="entry name" value="Ppantetheine_attach_site"/>
</dbReference>
<dbReference type="InterPro" id="IPR014030">
    <property type="entry name" value="Ketoacyl_synth_N"/>
</dbReference>
<dbReference type="SMART" id="SM00826">
    <property type="entry name" value="PKS_DH"/>
    <property type="match status" value="1"/>
</dbReference>
<dbReference type="Gene3D" id="3.10.129.110">
    <property type="entry name" value="Polyketide synthase dehydratase"/>
    <property type="match status" value="1"/>
</dbReference>
<dbReference type="GO" id="GO:0004312">
    <property type="term" value="F:fatty acid synthase activity"/>
    <property type="evidence" value="ECO:0007669"/>
    <property type="project" value="TreeGrafter"/>
</dbReference>
<reference evidence="12 13" key="1">
    <citation type="submission" date="2020-12" db="EMBL/GenBank/DDBJ databases">
        <title>Identification and biosynthesis of polyene macrolides produced by Streptomyces alfalfae Men-myco-93-63.</title>
        <authorList>
            <person name="Liu D."/>
            <person name="Li Y."/>
            <person name="Liu L."/>
            <person name="Han X."/>
            <person name="Shen F."/>
        </authorList>
    </citation>
    <scope>NUCLEOTIDE SEQUENCE [LARGE SCALE GENOMIC DNA]</scope>
    <source>
        <strain evidence="12 13">Men-myco-93-63</strain>
    </source>
</reference>
<evidence type="ECO:0000256" key="8">
    <source>
        <dbReference type="SAM" id="MobiDB-lite"/>
    </source>
</evidence>
<dbReference type="InterPro" id="IPR036736">
    <property type="entry name" value="ACP-like_sf"/>
</dbReference>
<dbReference type="Proteomes" id="UP000596130">
    <property type="component" value="Chromosome"/>
</dbReference>
<keyword evidence="4" id="KW-0808">Transferase</keyword>
<organism evidence="12 13">
    <name type="scientific">Streptomyces alfalfae</name>
    <dbReference type="NCBI Taxonomy" id="1642299"/>
    <lineage>
        <taxon>Bacteria</taxon>
        <taxon>Bacillati</taxon>
        <taxon>Actinomycetota</taxon>
        <taxon>Actinomycetes</taxon>
        <taxon>Kitasatosporales</taxon>
        <taxon>Streptomycetaceae</taxon>
        <taxon>Streptomyces</taxon>
    </lineage>
</organism>
<dbReference type="SMART" id="SM00825">
    <property type="entry name" value="PKS_KS"/>
    <property type="match status" value="1"/>
</dbReference>
<dbReference type="Gene3D" id="3.40.366.10">
    <property type="entry name" value="Malonyl-Coenzyme A Acyl Carrier Protein, domain 2"/>
    <property type="match status" value="1"/>
</dbReference>
<dbReference type="Gene3D" id="1.10.1200.10">
    <property type="entry name" value="ACP-like"/>
    <property type="match status" value="1"/>
</dbReference>
<dbReference type="InterPro" id="IPR016035">
    <property type="entry name" value="Acyl_Trfase/lysoPLipase"/>
</dbReference>
<dbReference type="SUPFAM" id="SSF55048">
    <property type="entry name" value="Probable ACP-binding domain of malonyl-CoA ACP transacylase"/>
    <property type="match status" value="1"/>
</dbReference>
<dbReference type="InterPro" id="IPR020806">
    <property type="entry name" value="PKS_PP-bd"/>
</dbReference>
<dbReference type="SMART" id="SM00822">
    <property type="entry name" value="PKS_KR"/>
    <property type="match status" value="1"/>
</dbReference>
<dbReference type="GO" id="GO:0031177">
    <property type="term" value="F:phosphopantetheine binding"/>
    <property type="evidence" value="ECO:0007669"/>
    <property type="project" value="InterPro"/>
</dbReference>
<accession>A0A7T4U0F3</accession>
<dbReference type="Pfam" id="PF16197">
    <property type="entry name" value="KAsynt_C_assoc"/>
    <property type="match status" value="1"/>
</dbReference>
<evidence type="ECO:0000256" key="1">
    <source>
        <dbReference type="ARBA" id="ARBA00004792"/>
    </source>
</evidence>
<dbReference type="InterPro" id="IPR042104">
    <property type="entry name" value="PKS_dehydratase_sf"/>
</dbReference>
<dbReference type="InterPro" id="IPR049900">
    <property type="entry name" value="PKS_mFAS_DH"/>
</dbReference>
<dbReference type="GO" id="GO:0006633">
    <property type="term" value="P:fatty acid biosynthetic process"/>
    <property type="evidence" value="ECO:0007669"/>
    <property type="project" value="InterPro"/>
</dbReference>
<dbReference type="InterPro" id="IPR016036">
    <property type="entry name" value="Malonyl_transacylase_ACP-bd"/>
</dbReference>
<dbReference type="PANTHER" id="PTHR43775:SF37">
    <property type="entry name" value="SI:DKEY-61P9.11"/>
    <property type="match status" value="1"/>
</dbReference>
<feature type="region of interest" description="Disordered" evidence="8">
    <location>
        <begin position="433"/>
        <end position="459"/>
    </location>
</feature>
<dbReference type="Gene3D" id="3.40.50.720">
    <property type="entry name" value="NAD(P)-binding Rossmann-like Domain"/>
    <property type="match status" value="1"/>
</dbReference>
<dbReference type="InterPro" id="IPR014031">
    <property type="entry name" value="Ketoacyl_synth_C"/>
</dbReference>
<dbReference type="Pfam" id="PF02801">
    <property type="entry name" value="Ketoacyl-synt_C"/>
    <property type="match status" value="1"/>
</dbReference>
<dbReference type="Pfam" id="PF14765">
    <property type="entry name" value="PS-DH"/>
    <property type="match status" value="1"/>
</dbReference>
<dbReference type="GO" id="GO:0005737">
    <property type="term" value="C:cytoplasm"/>
    <property type="evidence" value="ECO:0007669"/>
    <property type="project" value="TreeGrafter"/>
</dbReference>
<evidence type="ECO:0000256" key="6">
    <source>
        <dbReference type="ARBA" id="ARBA00023315"/>
    </source>
</evidence>
<dbReference type="GO" id="GO:0004315">
    <property type="term" value="F:3-oxoacyl-[acyl-carrier-protein] synthase activity"/>
    <property type="evidence" value="ECO:0007669"/>
    <property type="project" value="InterPro"/>
</dbReference>
<dbReference type="Gene3D" id="3.40.47.10">
    <property type="match status" value="1"/>
</dbReference>
<dbReference type="InterPro" id="IPR020807">
    <property type="entry name" value="PKS_DH"/>
</dbReference>
<keyword evidence="6" id="KW-0012">Acyltransferase</keyword>
<evidence type="ECO:0000259" key="11">
    <source>
        <dbReference type="PROSITE" id="PS52019"/>
    </source>
</evidence>
<dbReference type="Pfam" id="PF00698">
    <property type="entry name" value="Acyl_transf_1"/>
    <property type="match status" value="1"/>
</dbReference>
<dbReference type="InterPro" id="IPR014043">
    <property type="entry name" value="Acyl_transferase_dom"/>
</dbReference>
<dbReference type="InterPro" id="IPR001227">
    <property type="entry name" value="Ac_transferase_dom_sf"/>
</dbReference>
<comment type="pathway">
    <text evidence="1">Antibiotic biosynthesis.</text>
</comment>
<evidence type="ECO:0000313" key="13">
    <source>
        <dbReference type="Proteomes" id="UP000596130"/>
    </source>
</evidence>
<dbReference type="SUPFAM" id="SSF53901">
    <property type="entry name" value="Thiolase-like"/>
    <property type="match status" value="1"/>
</dbReference>
<dbReference type="SMART" id="SM01294">
    <property type="entry name" value="PKS_PP_betabranch"/>
    <property type="match status" value="1"/>
</dbReference>
<feature type="region of interest" description="C-terminal hotdog fold" evidence="7">
    <location>
        <begin position="1050"/>
        <end position="1186"/>
    </location>
</feature>
<dbReference type="Pfam" id="PF00550">
    <property type="entry name" value="PP-binding"/>
    <property type="match status" value="1"/>
</dbReference>
<dbReference type="SUPFAM" id="SSF52151">
    <property type="entry name" value="FabD/lysophospholipase-like"/>
    <property type="match status" value="1"/>
</dbReference>
<dbReference type="SUPFAM" id="SSF51735">
    <property type="entry name" value="NAD(P)-binding Rossmann-fold domains"/>
    <property type="match status" value="2"/>
</dbReference>
<dbReference type="SUPFAM" id="SSF47336">
    <property type="entry name" value="ACP-like"/>
    <property type="match status" value="1"/>
</dbReference>
<dbReference type="GO" id="GO:0005886">
    <property type="term" value="C:plasma membrane"/>
    <property type="evidence" value="ECO:0007669"/>
    <property type="project" value="TreeGrafter"/>
</dbReference>
<dbReference type="SMART" id="SM00827">
    <property type="entry name" value="PKS_AT"/>
    <property type="match status" value="1"/>
</dbReference>
<dbReference type="PROSITE" id="PS00606">
    <property type="entry name" value="KS3_1"/>
    <property type="match status" value="1"/>
</dbReference>
<evidence type="ECO:0000313" key="12">
    <source>
        <dbReference type="EMBL" id="QQC92105.1"/>
    </source>
</evidence>
<dbReference type="InterPro" id="IPR036291">
    <property type="entry name" value="NAD(P)-bd_dom_sf"/>
</dbReference>
<dbReference type="InterPro" id="IPR050091">
    <property type="entry name" value="PKS_NRPS_Biosynth_Enz"/>
</dbReference>
<dbReference type="CDD" id="cd08955">
    <property type="entry name" value="KR_2_FAS_SDR_x"/>
    <property type="match status" value="1"/>
</dbReference>
<keyword evidence="5" id="KW-0045">Antibiotic biosynthesis</keyword>
<proteinExistence type="predicted"/>
<dbReference type="CDD" id="cd00833">
    <property type="entry name" value="PKS"/>
    <property type="match status" value="1"/>
</dbReference>
<dbReference type="PROSITE" id="PS50075">
    <property type="entry name" value="CARRIER"/>
    <property type="match status" value="1"/>
</dbReference>
<dbReference type="InterPro" id="IPR020841">
    <property type="entry name" value="PKS_Beta-ketoAc_synthase_dom"/>
</dbReference>
<evidence type="ECO:0000256" key="2">
    <source>
        <dbReference type="ARBA" id="ARBA00022450"/>
    </source>
</evidence>
<dbReference type="RefSeq" id="WP_198503979.1">
    <property type="nucleotide sequence ID" value="NZ_CP065959.1"/>
</dbReference>
<dbReference type="InterPro" id="IPR018201">
    <property type="entry name" value="Ketoacyl_synth_AS"/>
</dbReference>
<evidence type="ECO:0000259" key="9">
    <source>
        <dbReference type="PROSITE" id="PS50075"/>
    </source>
</evidence>
<dbReference type="InterPro" id="IPR057326">
    <property type="entry name" value="KR_dom"/>
</dbReference>
<feature type="active site" description="Proton acceptor; for dehydratase activity" evidence="7">
    <location>
        <position position="941"/>
    </location>
</feature>
<evidence type="ECO:0000256" key="4">
    <source>
        <dbReference type="ARBA" id="ARBA00022679"/>
    </source>
</evidence>